<organism evidence="3 4">
    <name type="scientific">Ramalina farinacea</name>
    <dbReference type="NCBI Taxonomy" id="258253"/>
    <lineage>
        <taxon>Eukaryota</taxon>
        <taxon>Fungi</taxon>
        <taxon>Dikarya</taxon>
        <taxon>Ascomycota</taxon>
        <taxon>Pezizomycotina</taxon>
        <taxon>Lecanoromycetes</taxon>
        <taxon>OSLEUM clade</taxon>
        <taxon>Lecanoromycetidae</taxon>
        <taxon>Lecanorales</taxon>
        <taxon>Lecanorineae</taxon>
        <taxon>Ramalinaceae</taxon>
        <taxon>Ramalina</taxon>
    </lineage>
</organism>
<evidence type="ECO:0000256" key="1">
    <source>
        <dbReference type="SAM" id="Coils"/>
    </source>
</evidence>
<evidence type="ECO:0000313" key="4">
    <source>
        <dbReference type="Proteomes" id="UP001161017"/>
    </source>
</evidence>
<dbReference type="Proteomes" id="UP001161017">
    <property type="component" value="Unassembled WGS sequence"/>
</dbReference>
<dbReference type="EMBL" id="JAPUFD010000001">
    <property type="protein sequence ID" value="MDI1484903.1"/>
    <property type="molecule type" value="Genomic_DNA"/>
</dbReference>
<keyword evidence="4" id="KW-1185">Reference proteome</keyword>
<accession>A0AA43QE56</accession>
<proteinExistence type="predicted"/>
<dbReference type="AlphaFoldDB" id="A0AA43QE56"/>
<keyword evidence="1" id="KW-0175">Coiled coil</keyword>
<feature type="compositionally biased region" description="Basic and acidic residues" evidence="2">
    <location>
        <begin position="224"/>
        <end position="233"/>
    </location>
</feature>
<name>A0AA43QE56_9LECA</name>
<evidence type="ECO:0000256" key="2">
    <source>
        <dbReference type="SAM" id="MobiDB-lite"/>
    </source>
</evidence>
<gene>
    <name evidence="3" type="ORF">OHK93_000037</name>
</gene>
<sequence>MFPFATYAEPLYPLIPSPNTSLPGFSTAIAHILVRAQQNSTIFSVRGEGVSYRISLATAVDDAAITKGCAVAAESDGSFGFSGLQWAVMSSPLTLLLGALLCAVVHEWWNEDPRRKEERLRMKRHEERMRKHQEEIELKRYIENGKTKRELEERNLERDMEDRKARKEAVEQRMEKEVEEHKVGVEEEANRVKKELQESSVIIEERANQVKKELEDRRIKTKEGAEGVRREVEGEIADTHVPMSEDIEEDEEWCDIIDHGDEKV</sequence>
<protein>
    <submittedName>
        <fullName evidence="3">Uncharacterized protein</fullName>
    </submittedName>
</protein>
<evidence type="ECO:0000313" key="3">
    <source>
        <dbReference type="EMBL" id="MDI1484903.1"/>
    </source>
</evidence>
<reference evidence="3" key="1">
    <citation type="journal article" date="2023" name="Genome Biol. Evol.">
        <title>First Whole Genome Sequence and Flow Cytometry Genome Size Data for the Lichen-Forming Fungus Ramalina farinacea (Ascomycota).</title>
        <authorList>
            <person name="Llewellyn T."/>
            <person name="Mian S."/>
            <person name="Hill R."/>
            <person name="Leitch I.J."/>
            <person name="Gaya E."/>
        </authorList>
    </citation>
    <scope>NUCLEOTIDE SEQUENCE</scope>
    <source>
        <strain evidence="3">LIQ254RAFAR</strain>
    </source>
</reference>
<feature type="region of interest" description="Disordered" evidence="2">
    <location>
        <begin position="224"/>
        <end position="252"/>
    </location>
</feature>
<feature type="coiled-coil region" evidence="1">
    <location>
        <begin position="115"/>
        <end position="213"/>
    </location>
</feature>
<comment type="caution">
    <text evidence="3">The sequence shown here is derived from an EMBL/GenBank/DDBJ whole genome shotgun (WGS) entry which is preliminary data.</text>
</comment>